<dbReference type="RefSeq" id="XP_022479245.1">
    <property type="nucleotide sequence ID" value="XM_022614332.1"/>
</dbReference>
<sequence length="92" mass="9784">MDYFRDNEEEVLDDMAFNETQGFEPLNALLEDGSFKQEVMPDYCPEPAQLVNINAGAVGADMSYCQTPPGLPTGGSAGSWEGCGVTSASNAL</sequence>
<accession>A0A1G4BLE0</accession>
<name>A0A1G4BLE0_9PEZI</name>
<reference evidence="1 2" key="1">
    <citation type="submission" date="2016-09" db="EMBL/GenBank/DDBJ databases">
        <authorList>
            <person name="Capua I."/>
            <person name="De Benedictis P."/>
            <person name="Joannis T."/>
            <person name="Lombin L.H."/>
            <person name="Cattoli G."/>
        </authorList>
    </citation>
    <scope>NUCLEOTIDE SEQUENCE [LARGE SCALE GENOMIC DNA]</scope>
    <source>
        <strain evidence="1 2">IMI 309357</strain>
    </source>
</reference>
<proteinExistence type="predicted"/>
<organism evidence="1 2">
    <name type="scientific">Colletotrichum orchidophilum</name>
    <dbReference type="NCBI Taxonomy" id="1209926"/>
    <lineage>
        <taxon>Eukaryota</taxon>
        <taxon>Fungi</taxon>
        <taxon>Dikarya</taxon>
        <taxon>Ascomycota</taxon>
        <taxon>Pezizomycotina</taxon>
        <taxon>Sordariomycetes</taxon>
        <taxon>Hypocreomycetidae</taxon>
        <taxon>Glomerellales</taxon>
        <taxon>Glomerellaceae</taxon>
        <taxon>Colletotrichum</taxon>
    </lineage>
</organism>
<dbReference type="EMBL" id="MJBS01000015">
    <property type="protein sequence ID" value="OHF02103.1"/>
    <property type="molecule type" value="Genomic_DNA"/>
</dbReference>
<dbReference type="AlphaFoldDB" id="A0A1G4BLE0"/>
<keyword evidence="2" id="KW-1185">Reference proteome</keyword>
<evidence type="ECO:0000313" key="1">
    <source>
        <dbReference type="EMBL" id="OHF02103.1"/>
    </source>
</evidence>
<dbReference type="GeneID" id="34555842"/>
<comment type="caution">
    <text evidence="1">The sequence shown here is derived from an EMBL/GenBank/DDBJ whole genome shotgun (WGS) entry which is preliminary data.</text>
</comment>
<gene>
    <name evidence="1" type="ORF">CORC01_02682</name>
</gene>
<evidence type="ECO:0000313" key="2">
    <source>
        <dbReference type="Proteomes" id="UP000176998"/>
    </source>
</evidence>
<dbReference type="Proteomes" id="UP000176998">
    <property type="component" value="Unassembled WGS sequence"/>
</dbReference>
<protein>
    <submittedName>
        <fullName evidence="1">Uncharacterized protein</fullName>
    </submittedName>
</protein>